<reference evidence="9 10" key="1">
    <citation type="submission" date="2017-08" db="EMBL/GenBank/DDBJ databases">
        <title>WGS of Clinical strains of the CDC Group NO-1 linked to zoonotic infections in humans.</title>
        <authorList>
            <person name="Bernier A.-M."/>
            <person name="Bernard K."/>
        </authorList>
    </citation>
    <scope>NUCLEOTIDE SEQUENCE [LARGE SCALE GENOMIC DNA]</scope>
    <source>
        <strain evidence="9 10">NML03-0146</strain>
    </source>
</reference>
<organism evidence="9 10">
    <name type="scientific">Vandammella animalimorsus</name>
    <dbReference type="NCBI Taxonomy" id="2029117"/>
    <lineage>
        <taxon>Bacteria</taxon>
        <taxon>Pseudomonadati</taxon>
        <taxon>Pseudomonadota</taxon>
        <taxon>Betaproteobacteria</taxon>
        <taxon>Burkholderiales</taxon>
        <taxon>Comamonadaceae</taxon>
        <taxon>Vandammella</taxon>
    </lineage>
</organism>
<dbReference type="PRINTS" id="PR00702">
    <property type="entry name" value="ACRIFLAVINRP"/>
</dbReference>
<dbReference type="EMBL" id="NSJF01000001">
    <property type="protein sequence ID" value="PAT35887.1"/>
    <property type="molecule type" value="Genomic_DNA"/>
</dbReference>
<dbReference type="PANTHER" id="PTHR32063">
    <property type="match status" value="1"/>
</dbReference>
<evidence type="ECO:0000256" key="3">
    <source>
        <dbReference type="ARBA" id="ARBA00022475"/>
    </source>
</evidence>
<evidence type="ECO:0000256" key="4">
    <source>
        <dbReference type="ARBA" id="ARBA00022519"/>
    </source>
</evidence>
<evidence type="ECO:0000256" key="6">
    <source>
        <dbReference type="ARBA" id="ARBA00022989"/>
    </source>
</evidence>
<dbReference type="Gene3D" id="3.30.2090.10">
    <property type="entry name" value="Multidrug efflux transporter AcrB TolC docking domain, DN and DC subdomains"/>
    <property type="match status" value="2"/>
</dbReference>
<feature type="transmembrane region" description="Helical" evidence="8">
    <location>
        <begin position="462"/>
        <end position="489"/>
    </location>
</feature>
<dbReference type="Gene3D" id="3.30.70.1320">
    <property type="entry name" value="Multidrug efflux transporter AcrB pore domain like"/>
    <property type="match status" value="1"/>
</dbReference>
<evidence type="ECO:0000313" key="9">
    <source>
        <dbReference type="EMBL" id="PAT35887.1"/>
    </source>
</evidence>
<feature type="transmembrane region" description="Helical" evidence="8">
    <location>
        <begin position="914"/>
        <end position="934"/>
    </location>
</feature>
<dbReference type="AlphaFoldDB" id="A0A2A2ADM6"/>
<comment type="caution">
    <text evidence="9">The sequence shown here is derived from an EMBL/GenBank/DDBJ whole genome shotgun (WGS) entry which is preliminary data.</text>
</comment>
<keyword evidence="6 8" id="KW-1133">Transmembrane helix</keyword>
<proteinExistence type="predicted"/>
<feature type="transmembrane region" description="Helical" evidence="8">
    <location>
        <begin position="559"/>
        <end position="580"/>
    </location>
</feature>
<evidence type="ECO:0000256" key="8">
    <source>
        <dbReference type="SAM" id="Phobius"/>
    </source>
</evidence>
<dbReference type="Gene3D" id="3.30.70.1440">
    <property type="entry name" value="Multidrug efflux transporter AcrB pore domain"/>
    <property type="match status" value="1"/>
</dbReference>
<keyword evidence="7 8" id="KW-0472">Membrane</keyword>
<keyword evidence="2" id="KW-0813">Transport</keyword>
<dbReference type="GO" id="GO:0042910">
    <property type="term" value="F:xenobiotic transmembrane transporter activity"/>
    <property type="evidence" value="ECO:0007669"/>
    <property type="project" value="TreeGrafter"/>
</dbReference>
<feature type="transmembrane region" description="Helical" evidence="8">
    <location>
        <begin position="387"/>
        <end position="409"/>
    </location>
</feature>
<feature type="transmembrane region" description="Helical" evidence="8">
    <location>
        <begin position="359"/>
        <end position="381"/>
    </location>
</feature>
<dbReference type="PANTHER" id="PTHR32063:SF28">
    <property type="entry name" value="BLR2861 PROTEIN"/>
    <property type="match status" value="1"/>
</dbReference>
<name>A0A2A2ADM6_9BURK</name>
<protein>
    <submittedName>
        <fullName evidence="9">Multidrug transporter AcrB</fullName>
    </submittedName>
</protein>
<feature type="transmembrane region" description="Helical" evidence="8">
    <location>
        <begin position="430"/>
        <end position="450"/>
    </location>
</feature>
<feature type="transmembrane region" description="Helical" evidence="8">
    <location>
        <begin position="887"/>
        <end position="907"/>
    </location>
</feature>
<evidence type="ECO:0000313" key="10">
    <source>
        <dbReference type="Proteomes" id="UP000217999"/>
    </source>
</evidence>
<feature type="transmembrane region" description="Helical" evidence="8">
    <location>
        <begin position="986"/>
        <end position="1005"/>
    </location>
</feature>
<dbReference type="Gene3D" id="1.20.1640.10">
    <property type="entry name" value="Multidrug efflux transporter AcrB transmembrane domain"/>
    <property type="match status" value="2"/>
</dbReference>
<evidence type="ECO:0000256" key="1">
    <source>
        <dbReference type="ARBA" id="ARBA00004429"/>
    </source>
</evidence>
<feature type="transmembrane region" description="Helical" evidence="8">
    <location>
        <begin position="12"/>
        <end position="32"/>
    </location>
</feature>
<comment type="subcellular location">
    <subcellularLocation>
        <location evidence="1">Cell inner membrane</location>
        <topology evidence="1">Multi-pass membrane protein</topology>
    </subcellularLocation>
</comment>
<evidence type="ECO:0000256" key="5">
    <source>
        <dbReference type="ARBA" id="ARBA00022692"/>
    </source>
</evidence>
<dbReference type="Proteomes" id="UP000217999">
    <property type="component" value="Unassembled WGS sequence"/>
</dbReference>
<dbReference type="InterPro" id="IPR027463">
    <property type="entry name" value="AcrB_DN_DC_subdom"/>
</dbReference>
<dbReference type="InterPro" id="IPR001036">
    <property type="entry name" value="Acrflvin-R"/>
</dbReference>
<dbReference type="SUPFAM" id="SSF82714">
    <property type="entry name" value="Multidrug efflux transporter AcrB TolC docking domain, DN and DC subdomains"/>
    <property type="match status" value="2"/>
</dbReference>
<dbReference type="SUPFAM" id="SSF82693">
    <property type="entry name" value="Multidrug efflux transporter AcrB pore domain, PN1, PN2, PC1 and PC2 subdomains"/>
    <property type="match status" value="3"/>
</dbReference>
<keyword evidence="5 8" id="KW-0812">Transmembrane</keyword>
<dbReference type="Gene3D" id="3.30.70.1430">
    <property type="entry name" value="Multidrug efflux transporter AcrB pore domain"/>
    <property type="match status" value="2"/>
</dbReference>
<keyword evidence="4" id="KW-0997">Cell inner membrane</keyword>
<accession>A0A2A2ADM6</accession>
<sequence length="1053" mass="112749">MGLSELSVRRPVLATVMSLLLVLVGLVSFFTLTVREYPRTDEPVVTVRASYSGASAAVVESRVAKPLEDSIAGIEGVDVISSISRAGQAQITVRFVLEKDPDSAAAEVRDRVARVRARLPAEIDEPVVAKVEADATPVIWLAFSSAQRSPLEINELMLRIARPLLQTVPGVADTPIFGERRYAMRVALQPERMAAHGLTVEEIESAIRASNLELPAGRIESHERELNVVSHTELVTPSQFADIVLRHGAGLKLRLGDVAQVEEGPASLRSRVRFNGQEAVSMGIVRQATANPLEVAAGIRQALQRLRAELPGDVQVTIANDNAVFIERSIASVYATIAEAVLLVVLVIVVFLGSLRAALVPIVTIPISLIGTFALMALAGFSINTLTLLAMVLAIGLVVDDAIVMLENIHRHIEAGQRPFEAAIAGAREIGFAIVAMTLTLAAVYAPLAFTPGRTGRLFAEFALTLAGAVLVSGFVALTLSPMLCALLLRPHAQAGRWAQAVQRALRGLERGYASVLGWTVRTRAEAAGQALAAAKKTAPAPPPAASTLLAAAAQRPVWAGRMAVLLAMLGCGLALAWLYPRLPAELAPMEDRGTLQVRMSAPDGASLDYTDRYVREAEALVRRHPEFDRVFASVGNPTVQNGTLTVRTVDWSERQRGIEALAAQVGRDMREVPGVFSFLNTPPPLGMGFSSRPLQYVIQTTGSYEQLHEIVQQFMQAMREHPAIDSPDVDLRLSAPQLRIEVDRERAADLGVQPATVARTLESLLGGRIVTRYKKGAEQYDVWVQLAAPARATPEQIGRIQVRSAQGALVPLSALLRSDEGAAPRELNHFGQRRSATLTARIAPGYTLGQALDFMDELAARTLPAGQGYATALSGASREYRSAQGALTLVFALALLFIYLALAAQFESFVDPLVIMVSVPLSMVGALLALWLSGGTLNVYSQIGLITLVGLITKHGILIVEFANQMRQQGMALAKATRTAAVQRLRPILMTTAAMALGALPLALASGAGAESRRQIGWVIVGGMGLGTLLTLLLVPTVYLLLARRRVPGARA</sequence>
<dbReference type="SUPFAM" id="SSF82866">
    <property type="entry name" value="Multidrug efflux transporter AcrB transmembrane domain"/>
    <property type="match status" value="2"/>
</dbReference>
<dbReference type="GO" id="GO:0005886">
    <property type="term" value="C:plasma membrane"/>
    <property type="evidence" value="ECO:0007669"/>
    <property type="project" value="UniProtKB-SubCell"/>
</dbReference>
<dbReference type="RefSeq" id="WP_095548751.1">
    <property type="nucleotide sequence ID" value="NZ_NSJF01000001.1"/>
</dbReference>
<feature type="transmembrane region" description="Helical" evidence="8">
    <location>
        <begin position="331"/>
        <end position="352"/>
    </location>
</feature>
<feature type="transmembrane region" description="Helical" evidence="8">
    <location>
        <begin position="1017"/>
        <end position="1043"/>
    </location>
</feature>
<feature type="transmembrane region" description="Helical" evidence="8">
    <location>
        <begin position="940"/>
        <end position="965"/>
    </location>
</feature>
<dbReference type="FunFam" id="1.20.1640.10:FF:000001">
    <property type="entry name" value="Efflux pump membrane transporter"/>
    <property type="match status" value="1"/>
</dbReference>
<dbReference type="Pfam" id="PF00873">
    <property type="entry name" value="ACR_tran"/>
    <property type="match status" value="2"/>
</dbReference>
<gene>
    <name evidence="9" type="ORF">CK620_01065</name>
</gene>
<evidence type="ECO:0000256" key="7">
    <source>
        <dbReference type="ARBA" id="ARBA00023136"/>
    </source>
</evidence>
<keyword evidence="3" id="KW-1003">Cell membrane</keyword>
<evidence type="ECO:0000256" key="2">
    <source>
        <dbReference type="ARBA" id="ARBA00022448"/>
    </source>
</evidence>